<reference evidence="2" key="2">
    <citation type="submission" date="2020-09" db="EMBL/GenBank/DDBJ databases">
        <authorList>
            <person name="Sun Q."/>
            <person name="Ohkuma M."/>
        </authorList>
    </citation>
    <scope>NUCLEOTIDE SEQUENCE</scope>
    <source>
        <strain evidence="2">JCM 3051</strain>
    </source>
</reference>
<dbReference type="EMBL" id="BMPT01000033">
    <property type="protein sequence ID" value="GGM44781.1"/>
    <property type="molecule type" value="Genomic_DNA"/>
</dbReference>
<dbReference type="AlphaFoldDB" id="A0A8H9GQD7"/>
<dbReference type="Proteomes" id="UP000655589">
    <property type="component" value="Unassembled WGS sequence"/>
</dbReference>
<evidence type="ECO:0000313" key="2">
    <source>
        <dbReference type="EMBL" id="GGM44781.1"/>
    </source>
</evidence>
<evidence type="ECO:0000256" key="1">
    <source>
        <dbReference type="SAM" id="Phobius"/>
    </source>
</evidence>
<proteinExistence type="predicted"/>
<name>A0A8H9GQD7_9MICO</name>
<evidence type="ECO:0000313" key="3">
    <source>
        <dbReference type="Proteomes" id="UP000655589"/>
    </source>
</evidence>
<sequence>MTGQEWSPHMQRRLLPGLRAGQLAIWVVGSAVFFIVYTLILFGGMAIAGVGYGASPILTGLFVAWGVGGIASAVLNLLLHCWVVPREVRAGYTTGYRVHQEVDYVDPRTGYVLRVAGEPFLAPEERRRREALVADVISRGGVAGEGAAE</sequence>
<feature type="transmembrane region" description="Helical" evidence="1">
    <location>
        <begin position="57"/>
        <end position="79"/>
    </location>
</feature>
<keyword evidence="1" id="KW-1133">Transmembrane helix</keyword>
<keyword evidence="1" id="KW-0472">Membrane</keyword>
<keyword evidence="3" id="KW-1185">Reference proteome</keyword>
<reference evidence="2" key="1">
    <citation type="journal article" date="2014" name="Int. J. Syst. Evol. Microbiol.">
        <title>Complete genome sequence of Corynebacterium casei LMG S-19264T (=DSM 44701T), isolated from a smear-ripened cheese.</title>
        <authorList>
            <consortium name="US DOE Joint Genome Institute (JGI-PGF)"/>
            <person name="Walter F."/>
            <person name="Albersmeier A."/>
            <person name="Kalinowski J."/>
            <person name="Ruckert C."/>
        </authorList>
    </citation>
    <scope>NUCLEOTIDE SEQUENCE</scope>
    <source>
        <strain evidence="2">JCM 3051</strain>
    </source>
</reference>
<gene>
    <name evidence="2" type="ORF">GCM10010102_45250</name>
</gene>
<accession>A0A8H9GQD7</accession>
<feature type="transmembrane region" description="Helical" evidence="1">
    <location>
        <begin position="23"/>
        <end position="51"/>
    </location>
</feature>
<keyword evidence="1" id="KW-0812">Transmembrane</keyword>
<comment type="caution">
    <text evidence="2">The sequence shown here is derived from an EMBL/GenBank/DDBJ whole genome shotgun (WGS) entry which is preliminary data.</text>
</comment>
<protein>
    <submittedName>
        <fullName evidence="2">Uncharacterized protein</fullName>
    </submittedName>
</protein>
<organism evidence="2 3">
    <name type="scientific">Promicromonospora citrea</name>
    <dbReference type="NCBI Taxonomy" id="43677"/>
    <lineage>
        <taxon>Bacteria</taxon>
        <taxon>Bacillati</taxon>
        <taxon>Actinomycetota</taxon>
        <taxon>Actinomycetes</taxon>
        <taxon>Micrococcales</taxon>
        <taxon>Promicromonosporaceae</taxon>
        <taxon>Promicromonospora</taxon>
    </lineage>
</organism>